<evidence type="ECO:0000256" key="2">
    <source>
        <dbReference type="SAM" id="MobiDB-lite"/>
    </source>
</evidence>
<evidence type="ECO:0000313" key="4">
    <source>
        <dbReference type="EMBL" id="KAG5175386.1"/>
    </source>
</evidence>
<feature type="coiled-coil region" evidence="1">
    <location>
        <begin position="398"/>
        <end position="499"/>
    </location>
</feature>
<gene>
    <name evidence="4" type="ORF">JKP88DRAFT_265816</name>
</gene>
<evidence type="ECO:0000259" key="3">
    <source>
        <dbReference type="Pfam" id="PF17800"/>
    </source>
</evidence>
<dbReference type="EMBL" id="JAFCMP010000550">
    <property type="protein sequence ID" value="KAG5175386.1"/>
    <property type="molecule type" value="Genomic_DNA"/>
</dbReference>
<feature type="region of interest" description="Disordered" evidence="2">
    <location>
        <begin position="549"/>
        <end position="643"/>
    </location>
</feature>
<dbReference type="InterPro" id="IPR041232">
    <property type="entry name" value="NPL"/>
</dbReference>
<reference evidence="4" key="1">
    <citation type="submission" date="2021-02" db="EMBL/GenBank/DDBJ databases">
        <title>First Annotated Genome of the Yellow-green Alga Tribonema minus.</title>
        <authorList>
            <person name="Mahan K.M."/>
        </authorList>
    </citation>
    <scope>NUCLEOTIDE SEQUENCE</scope>
    <source>
        <strain evidence="4">UTEX B ZZ1240</strain>
    </source>
</reference>
<evidence type="ECO:0000256" key="1">
    <source>
        <dbReference type="SAM" id="Coils"/>
    </source>
</evidence>
<organism evidence="4 5">
    <name type="scientific">Tribonema minus</name>
    <dbReference type="NCBI Taxonomy" id="303371"/>
    <lineage>
        <taxon>Eukaryota</taxon>
        <taxon>Sar</taxon>
        <taxon>Stramenopiles</taxon>
        <taxon>Ochrophyta</taxon>
        <taxon>PX clade</taxon>
        <taxon>Xanthophyceae</taxon>
        <taxon>Tribonematales</taxon>
        <taxon>Tribonemataceae</taxon>
        <taxon>Tribonema</taxon>
    </lineage>
</organism>
<sequence length="810" mass="85410">MATCCYGCAVDATESVIIDVPEQFVLSITQAVLVVPDGKADANQACTVWVKTSGVEDDDIKYPICVLRPKVSENAQFSLLLSDVTPAEISLTGGPKGTKVHLSGFHQRAPYDVDGDGDDDDENAMLFGGSDMDSEEEREFAKSQMAAMGGDDDDDDDDETDEETGDAELKFKLFNAPIDDDDDDDDEEEDDEEEEQAPKPVVASKGGAKAPAKLSDQSCANFINHNKSHMNPPDGFEALMAQVQGLRKVQIAHTAALEKASAEKDQKINSLTAHTAALERASADKDQTINSLKAHTAALKQASAEKDQVINGLQAQTAAHNLTLAEKNHSIKECGQEIANLVGAHETALAAKDQTIGSLKACRSRLQAAVDSRDSELNRVTAERDQRATELSTRTASLDAAISQKQQLQKDLDNANGATAAAIEECRAAATKLEASRAALEAHHATLEQRATELEAENTSLRAQKAALEAGKATLEADNAALEADKATLEADKATLVERLASTVPVSEVEADFAIVSSIFKQLPAAARVCNKWAPMDAVARAGQELAAPPPLPLPLPRGTRAAPHRVSLEHSTDVSDDGAPSDSADEPQSPPKRCHAAVEGASGGSDGDTASGAGAAAAAACGASGTAPPPPKKRRASAEALTGDAAEPVDIAACAAEAKAITPEEKREAVRGIIAACAAEAREILPDKTQQVVRGIITVICVMSKQAGCKTRIRHSALKLAAVATQEDWGKKRVSELFNKSSTYSIGRTNTKGHKAPGHAALTEIAATGVDREFELTWQWLAAYGLLDLALERGVVDAPIEPQSTTDET</sequence>
<protein>
    <recommendedName>
        <fullName evidence="3">Nucleoplasmin-like domain-containing protein</fullName>
    </recommendedName>
</protein>
<feature type="compositionally biased region" description="Acidic residues" evidence="2">
    <location>
        <begin position="150"/>
        <end position="166"/>
    </location>
</feature>
<comment type="caution">
    <text evidence="4">The sequence shown here is derived from an EMBL/GenBank/DDBJ whole genome shotgun (WGS) entry which is preliminary data.</text>
</comment>
<evidence type="ECO:0000313" key="5">
    <source>
        <dbReference type="Proteomes" id="UP000664859"/>
    </source>
</evidence>
<feature type="domain" description="Nucleoplasmin-like" evidence="3">
    <location>
        <begin position="6"/>
        <end position="106"/>
    </location>
</feature>
<keyword evidence="1" id="KW-0175">Coiled coil</keyword>
<proteinExistence type="predicted"/>
<feature type="compositionally biased region" description="Acidic residues" evidence="2">
    <location>
        <begin position="113"/>
        <end position="123"/>
    </location>
</feature>
<dbReference type="Proteomes" id="UP000664859">
    <property type="component" value="Unassembled WGS sequence"/>
</dbReference>
<feature type="compositionally biased region" description="Acidic residues" evidence="2">
    <location>
        <begin position="178"/>
        <end position="195"/>
    </location>
</feature>
<dbReference type="Gene3D" id="1.10.287.1490">
    <property type="match status" value="1"/>
</dbReference>
<feature type="region of interest" description="Disordered" evidence="2">
    <location>
        <begin position="109"/>
        <end position="213"/>
    </location>
</feature>
<dbReference type="AlphaFoldDB" id="A0A835YIX7"/>
<keyword evidence="5" id="KW-1185">Reference proteome</keyword>
<dbReference type="Pfam" id="PF17800">
    <property type="entry name" value="NPL"/>
    <property type="match status" value="1"/>
</dbReference>
<feature type="compositionally biased region" description="Low complexity" evidence="2">
    <location>
        <begin position="608"/>
        <end position="627"/>
    </location>
</feature>
<accession>A0A835YIX7</accession>
<name>A0A835YIX7_9STRA</name>